<protein>
    <submittedName>
        <fullName evidence="2">Uncharacterized protein</fullName>
    </submittedName>
</protein>
<keyword evidence="3" id="KW-1185">Reference proteome</keyword>
<name>A0A6A6TYF6_9PEZI</name>
<dbReference type="OrthoDB" id="3363286at2759"/>
<dbReference type="EMBL" id="MU004241">
    <property type="protein sequence ID" value="KAF2665119.1"/>
    <property type="molecule type" value="Genomic_DNA"/>
</dbReference>
<evidence type="ECO:0000256" key="1">
    <source>
        <dbReference type="SAM" id="MobiDB-lite"/>
    </source>
</evidence>
<dbReference type="AlphaFoldDB" id="A0A6A6TYF6"/>
<organism evidence="2 3">
    <name type="scientific">Microthyrium microscopicum</name>
    <dbReference type="NCBI Taxonomy" id="703497"/>
    <lineage>
        <taxon>Eukaryota</taxon>
        <taxon>Fungi</taxon>
        <taxon>Dikarya</taxon>
        <taxon>Ascomycota</taxon>
        <taxon>Pezizomycotina</taxon>
        <taxon>Dothideomycetes</taxon>
        <taxon>Dothideomycetes incertae sedis</taxon>
        <taxon>Microthyriales</taxon>
        <taxon>Microthyriaceae</taxon>
        <taxon>Microthyrium</taxon>
    </lineage>
</organism>
<dbReference type="Proteomes" id="UP000799302">
    <property type="component" value="Unassembled WGS sequence"/>
</dbReference>
<accession>A0A6A6TYF6</accession>
<reference evidence="2" key="1">
    <citation type="journal article" date="2020" name="Stud. Mycol.">
        <title>101 Dothideomycetes genomes: a test case for predicting lifestyles and emergence of pathogens.</title>
        <authorList>
            <person name="Haridas S."/>
            <person name="Albert R."/>
            <person name="Binder M."/>
            <person name="Bloem J."/>
            <person name="Labutti K."/>
            <person name="Salamov A."/>
            <person name="Andreopoulos B."/>
            <person name="Baker S."/>
            <person name="Barry K."/>
            <person name="Bills G."/>
            <person name="Bluhm B."/>
            <person name="Cannon C."/>
            <person name="Castanera R."/>
            <person name="Culley D."/>
            <person name="Daum C."/>
            <person name="Ezra D."/>
            <person name="Gonzalez J."/>
            <person name="Henrissat B."/>
            <person name="Kuo A."/>
            <person name="Liang C."/>
            <person name="Lipzen A."/>
            <person name="Lutzoni F."/>
            <person name="Magnuson J."/>
            <person name="Mondo S."/>
            <person name="Nolan M."/>
            <person name="Ohm R."/>
            <person name="Pangilinan J."/>
            <person name="Park H.-J."/>
            <person name="Ramirez L."/>
            <person name="Alfaro M."/>
            <person name="Sun H."/>
            <person name="Tritt A."/>
            <person name="Yoshinaga Y."/>
            <person name="Zwiers L.-H."/>
            <person name="Turgeon B."/>
            <person name="Goodwin S."/>
            <person name="Spatafora J."/>
            <person name="Crous P."/>
            <person name="Grigoriev I."/>
        </authorList>
    </citation>
    <scope>NUCLEOTIDE SEQUENCE</scope>
    <source>
        <strain evidence="2">CBS 115976</strain>
    </source>
</reference>
<gene>
    <name evidence="2" type="ORF">BT63DRAFT_429066</name>
</gene>
<feature type="region of interest" description="Disordered" evidence="1">
    <location>
        <begin position="60"/>
        <end position="79"/>
    </location>
</feature>
<evidence type="ECO:0000313" key="3">
    <source>
        <dbReference type="Proteomes" id="UP000799302"/>
    </source>
</evidence>
<proteinExistence type="predicted"/>
<sequence>MTSSVRRLNNALNYLHPPKYILASLVRLCRQYGASPSEPASSTPSPSSTDEQQVIPNQTFHQRKHGNKPLPLSSFLDPGRISQRQRVRNRLPKPAPPPIADLSTFRQKFARNPYANLLATPPRLCPITATLVPSAMLITLHALPSPNPPHAKILTPLSLYAHLSKTRIPASAPVVYIVPSRSLLASWSELAQVKNASAAATWTRTHAMPPPGLLNAIDELMRRRVERVLGWHLRRGGALVRLRDAPHGMGKTRPGLLEWIMAKLKGRKDDEMPEEGFVALLYFGGRMQRETVTRLEMRVEDIAERTDKAVRRVMVGKIAVGKRVLARGNPKVVYTPVEVPVMEVGGRKVPVLSMVDLLGEERAEEIVKGTRYEGASWVAIRERPAAVDVGALLECAWWFKERVIQGGDVV</sequence>
<evidence type="ECO:0000313" key="2">
    <source>
        <dbReference type="EMBL" id="KAF2665119.1"/>
    </source>
</evidence>